<accession>A0A098TMK5</accession>
<dbReference type="RefSeq" id="WP_036531297.1">
    <property type="nucleotide sequence ID" value="NZ_JJML01000007.1"/>
</dbReference>
<dbReference type="AlphaFoldDB" id="A0A098TMK5"/>
<name>A0A098TMK5_9CYAN</name>
<dbReference type="Proteomes" id="UP000030170">
    <property type="component" value="Unassembled WGS sequence"/>
</dbReference>
<evidence type="ECO:0000313" key="1">
    <source>
        <dbReference type="EMBL" id="KGF73555.1"/>
    </source>
</evidence>
<proteinExistence type="predicted"/>
<evidence type="ECO:0000313" key="2">
    <source>
        <dbReference type="Proteomes" id="UP000030170"/>
    </source>
</evidence>
<sequence>MGTPPEEQDTLLAVGATVESDSVVVIHQGMQLGGYPGEGLIPDAARPGSGDRLGGGDLAVGSSGWAAVLCAKELNSSHPIVQAIGVEATQKLTQHYCRETLSLPTGVAVLQAIKRRGVIADAGTGMSREEIARQ</sequence>
<dbReference type="EMBL" id="JJML01000007">
    <property type="protein sequence ID" value="KGF73555.1"/>
    <property type="molecule type" value="Genomic_DNA"/>
</dbReference>
<keyword evidence="2" id="KW-1185">Reference proteome</keyword>
<reference evidence="1 2" key="1">
    <citation type="journal article" date="2014" name="Mol. Ecol.">
        <title>Evolution of Synechococcus.</title>
        <authorList>
            <person name="Dvorak P."/>
            <person name="Casamatta D."/>
            <person name="Hasler P."/>
            <person name="Poulickova A."/>
            <person name="Ondrej V."/>
            <person name="Sanges R."/>
        </authorList>
    </citation>
    <scope>NUCLEOTIDE SEQUENCE [LARGE SCALE GENOMIC DNA]</scope>
    <source>
        <strain evidence="1 2">CAUP A 1101</strain>
    </source>
</reference>
<comment type="caution">
    <text evidence="1">The sequence shown here is derived from an EMBL/GenBank/DDBJ whole genome shotgun (WGS) entry which is preliminary data.</text>
</comment>
<organism evidence="1 2">
    <name type="scientific">Neosynechococcus sphagnicola sy1</name>
    <dbReference type="NCBI Taxonomy" id="1497020"/>
    <lineage>
        <taxon>Bacteria</taxon>
        <taxon>Bacillati</taxon>
        <taxon>Cyanobacteriota</taxon>
        <taxon>Cyanophyceae</taxon>
        <taxon>Neosynechococcales</taxon>
        <taxon>Neosynechococcaceae</taxon>
        <taxon>Neosynechococcus</taxon>
    </lineage>
</organism>
<protein>
    <submittedName>
        <fullName evidence="1">Uncharacterized protein</fullName>
    </submittedName>
</protein>
<gene>
    <name evidence="1" type="ORF">DO97_18900</name>
</gene>